<dbReference type="RefSeq" id="WP_309766751.1">
    <property type="nucleotide sequence ID" value="NZ_JARWAI010000002.1"/>
</dbReference>
<reference evidence="1 2" key="1">
    <citation type="submission" date="2023-04" db="EMBL/GenBank/DDBJ databases">
        <title>A long-awaited taxogenomic arrangement of the family Halomonadaceae.</title>
        <authorList>
            <person name="De La Haba R."/>
            <person name="Chuvochina M."/>
            <person name="Wittouck S."/>
            <person name="Arahal D.R."/>
            <person name="Sanchez-Porro C."/>
            <person name="Hugenholtz P."/>
            <person name="Ventosa A."/>
        </authorList>
    </citation>
    <scope>NUCLEOTIDE SEQUENCE [LARGE SCALE GENOMIC DNA]</scope>
    <source>
        <strain evidence="1 2">DSM 18042</strain>
    </source>
</reference>
<evidence type="ECO:0000313" key="1">
    <source>
        <dbReference type="EMBL" id="MDR5873751.1"/>
    </source>
</evidence>
<evidence type="ECO:0000313" key="2">
    <source>
        <dbReference type="Proteomes" id="UP001269267"/>
    </source>
</evidence>
<dbReference type="PROSITE" id="PS50096">
    <property type="entry name" value="IQ"/>
    <property type="match status" value="1"/>
</dbReference>
<proteinExistence type="predicted"/>
<sequence length="356" mass="41803">MMDHEDSNWPECVMEIDEILKNDECEEDWKIIAYFKQVQAVVERLIETKHEYFSNIQESNGVCRVRSESLTGKKFLSLLTSGEYVSYKRISFVNSHPYVNAFHTAIEELDLNALDECGDEDHADRLNAAVEMIREKFRGHSMRKYMHKQEKAKRGRSNSAQKLINSLREKYARIEVLRLDLSYRKGKYVDLDDFLGALKEVKEHWNVFHKDLVSRALVSGYIGCIAKLEYGILSGFHFHLLVFCDGSKHREDITLAKVLGEHWVDNVVLDNEGRYYNCNRHKNDYRYLGIGTLNYYDQEKYSYLMSLVIEYMVKTDHIMANEAPGERIWFRSVEKASRLTTRRGRPRRALTHDSFL</sequence>
<name>A0ABU1G8E1_9GAMM</name>
<organism evidence="1 2">
    <name type="scientific">Vreelandella gomseomensis</name>
    <dbReference type="NCBI Taxonomy" id="370766"/>
    <lineage>
        <taxon>Bacteria</taxon>
        <taxon>Pseudomonadati</taxon>
        <taxon>Pseudomonadota</taxon>
        <taxon>Gammaproteobacteria</taxon>
        <taxon>Oceanospirillales</taxon>
        <taxon>Halomonadaceae</taxon>
        <taxon>Vreelandella</taxon>
    </lineage>
</organism>
<dbReference type="Proteomes" id="UP001269267">
    <property type="component" value="Unassembled WGS sequence"/>
</dbReference>
<accession>A0ABU1G8E1</accession>
<gene>
    <name evidence="1" type="ORF">QC815_02345</name>
</gene>
<dbReference type="EMBL" id="JARWAI010000002">
    <property type="protein sequence ID" value="MDR5873751.1"/>
    <property type="molecule type" value="Genomic_DNA"/>
</dbReference>
<keyword evidence="2" id="KW-1185">Reference proteome</keyword>
<comment type="caution">
    <text evidence="1">The sequence shown here is derived from an EMBL/GenBank/DDBJ whole genome shotgun (WGS) entry which is preliminary data.</text>
</comment>
<protein>
    <submittedName>
        <fullName evidence="1">Inovirus-type Gp2 protein</fullName>
    </submittedName>
</protein>